<comment type="caution">
    <text evidence="4">The sequence shown here is derived from an EMBL/GenBank/DDBJ whole genome shotgun (WGS) entry which is preliminary data.</text>
</comment>
<dbReference type="InterPro" id="IPR045312">
    <property type="entry name" value="PCBER-like"/>
</dbReference>
<evidence type="ECO:0000259" key="3">
    <source>
        <dbReference type="Pfam" id="PF05368"/>
    </source>
</evidence>
<dbReference type="Gene3D" id="3.40.50.720">
    <property type="entry name" value="NAD(P)-binding Rossmann-like Domain"/>
    <property type="match status" value="1"/>
</dbReference>
<dbReference type="AlphaFoldDB" id="W9VZL0"/>
<feature type="domain" description="NmrA-like" evidence="3">
    <location>
        <begin position="8"/>
        <end position="235"/>
    </location>
</feature>
<dbReference type="EMBL" id="AMGX01000034">
    <property type="protein sequence ID" value="EXJ57696.1"/>
    <property type="molecule type" value="Genomic_DNA"/>
</dbReference>
<protein>
    <recommendedName>
        <fullName evidence="3">NmrA-like domain-containing protein</fullName>
    </recommendedName>
</protein>
<dbReference type="InterPro" id="IPR008030">
    <property type="entry name" value="NmrA-like"/>
</dbReference>
<dbReference type="CDD" id="cd05259">
    <property type="entry name" value="PCBER_SDR_a"/>
    <property type="match status" value="1"/>
</dbReference>
<gene>
    <name evidence="4" type="ORF">A1O5_12486</name>
</gene>
<dbReference type="PANTHER" id="PTHR47706:SF9">
    <property type="entry name" value="NMRA-LIKE DOMAIN-CONTAINING PROTEIN-RELATED"/>
    <property type="match status" value="1"/>
</dbReference>
<evidence type="ECO:0000313" key="4">
    <source>
        <dbReference type="EMBL" id="EXJ57696.1"/>
    </source>
</evidence>
<dbReference type="Pfam" id="PF05368">
    <property type="entry name" value="NmrA"/>
    <property type="match status" value="1"/>
</dbReference>
<dbReference type="STRING" id="1182543.W9VZL0"/>
<sequence length="311" mass="33502">MASSGYLKNVMVFGAGGTNIGHHVVKALASKPSLFNVSIIARKTSKSTFPEGLEVHYVDVDLPHDQLVKAMQGQDAVISAIGFGAIALEEKLVDAAVEAKVKRFLPSEYGVNNTNPPARALCPVFDAKGAIIEYLKQKESSGLSWTAVPTGLWLDWSLEPAISFAGINIKTHTARLWQNGTHKLSWSTLPWAAEGIAQILLAPSETTANKVVPLHGLSASQNDIVAALEHLQGTKYTITPFDADAVIAGAQRSWRENKDTDSALALVKAGFFLDGYGSDFVNEAITPNGNEFLDLPPLEPFERIVAEAVRR</sequence>
<evidence type="ECO:0000313" key="5">
    <source>
        <dbReference type="Proteomes" id="UP000019471"/>
    </source>
</evidence>
<accession>W9VZL0</accession>
<name>W9VZL0_9EURO</name>
<dbReference type="SUPFAM" id="SSF51735">
    <property type="entry name" value="NAD(P)-binding Rossmann-fold domains"/>
    <property type="match status" value="1"/>
</dbReference>
<dbReference type="RefSeq" id="XP_007751245.1">
    <property type="nucleotide sequence ID" value="XM_007753055.1"/>
</dbReference>
<keyword evidence="5" id="KW-1185">Reference proteome</keyword>
<reference evidence="4 5" key="1">
    <citation type="submission" date="2013-03" db="EMBL/GenBank/DDBJ databases">
        <title>The Genome Sequence of Cladophialophora psammophila CBS 110553.</title>
        <authorList>
            <consortium name="The Broad Institute Genomics Platform"/>
            <person name="Cuomo C."/>
            <person name="de Hoog S."/>
            <person name="Gorbushina A."/>
            <person name="Walker B."/>
            <person name="Young S.K."/>
            <person name="Zeng Q."/>
            <person name="Gargeya S."/>
            <person name="Fitzgerald M."/>
            <person name="Haas B."/>
            <person name="Abouelleil A."/>
            <person name="Allen A.W."/>
            <person name="Alvarado L."/>
            <person name="Arachchi H.M."/>
            <person name="Berlin A.M."/>
            <person name="Chapman S.B."/>
            <person name="Gainer-Dewar J."/>
            <person name="Goldberg J."/>
            <person name="Griggs A."/>
            <person name="Gujja S."/>
            <person name="Hansen M."/>
            <person name="Howarth C."/>
            <person name="Imamovic A."/>
            <person name="Ireland A."/>
            <person name="Larimer J."/>
            <person name="McCowan C."/>
            <person name="Murphy C."/>
            <person name="Pearson M."/>
            <person name="Poon T.W."/>
            <person name="Priest M."/>
            <person name="Roberts A."/>
            <person name="Saif S."/>
            <person name="Shea T."/>
            <person name="Sisk P."/>
            <person name="Sykes S."/>
            <person name="Wortman J."/>
            <person name="Nusbaum C."/>
            <person name="Birren B."/>
        </authorList>
    </citation>
    <scope>NUCLEOTIDE SEQUENCE [LARGE SCALE GENOMIC DNA]</scope>
    <source>
        <strain evidence="4 5">CBS 110553</strain>
    </source>
</reference>
<proteinExistence type="predicted"/>
<evidence type="ECO:0000256" key="1">
    <source>
        <dbReference type="ARBA" id="ARBA00022857"/>
    </source>
</evidence>
<dbReference type="Gene3D" id="3.90.25.10">
    <property type="entry name" value="UDP-galactose 4-epimerase, domain 1"/>
    <property type="match status" value="1"/>
</dbReference>
<keyword evidence="2" id="KW-0560">Oxidoreductase</keyword>
<dbReference type="HOGENOM" id="CLU_044876_3_3_1"/>
<dbReference type="OrthoDB" id="9974981at2759"/>
<dbReference type="GeneID" id="19197172"/>
<organism evidence="4 5">
    <name type="scientific">Cladophialophora psammophila CBS 110553</name>
    <dbReference type="NCBI Taxonomy" id="1182543"/>
    <lineage>
        <taxon>Eukaryota</taxon>
        <taxon>Fungi</taxon>
        <taxon>Dikarya</taxon>
        <taxon>Ascomycota</taxon>
        <taxon>Pezizomycotina</taxon>
        <taxon>Eurotiomycetes</taxon>
        <taxon>Chaetothyriomycetidae</taxon>
        <taxon>Chaetothyriales</taxon>
        <taxon>Herpotrichiellaceae</taxon>
        <taxon>Cladophialophora</taxon>
    </lineage>
</organism>
<dbReference type="PANTHER" id="PTHR47706">
    <property type="entry name" value="NMRA-LIKE FAMILY PROTEIN"/>
    <property type="match status" value="1"/>
</dbReference>
<dbReference type="InterPro" id="IPR051609">
    <property type="entry name" value="NmrA/Isoflavone_reductase-like"/>
</dbReference>
<dbReference type="Proteomes" id="UP000019471">
    <property type="component" value="Unassembled WGS sequence"/>
</dbReference>
<dbReference type="GO" id="GO:0016491">
    <property type="term" value="F:oxidoreductase activity"/>
    <property type="evidence" value="ECO:0007669"/>
    <property type="project" value="UniProtKB-KW"/>
</dbReference>
<evidence type="ECO:0000256" key="2">
    <source>
        <dbReference type="ARBA" id="ARBA00023002"/>
    </source>
</evidence>
<dbReference type="InterPro" id="IPR036291">
    <property type="entry name" value="NAD(P)-bd_dom_sf"/>
</dbReference>
<keyword evidence="1" id="KW-0521">NADP</keyword>